<sequence length="287" mass="33047">MFKIGDFSKLSSISIRMLRHYDKVELLQPIKVDEQSGYRYYSAAQLKKVNQIQTLKNMGFNIATIKEIIECDNIDGIKEQFLNRSAQIKKDMTNLKKQLRLLEDSMKTMREDVVEMNYHVSIKEVPERTVASVRKIIPSYNCEGDLWSILMQEIQMENISIDHPSYSIAVFHDREYKENDVDIEIQLSILGKHENTKDVTFKNVESANVASITVNGSYEQMTAVNEAAAKWIETEGYELAGPMFNIYHVSPAMESDPNKWVTEVCYPVNDDKEKGIMICLFSLSTYP</sequence>
<dbReference type="PANTHER" id="PTHR30204">
    <property type="entry name" value="REDOX-CYCLING DRUG-SENSING TRANSCRIPTIONAL ACTIVATOR SOXR"/>
    <property type="match status" value="1"/>
</dbReference>
<dbReference type="Pfam" id="PF13411">
    <property type="entry name" value="MerR_1"/>
    <property type="match status" value="1"/>
</dbReference>
<dbReference type="Gene3D" id="1.10.1660.10">
    <property type="match status" value="1"/>
</dbReference>
<dbReference type="SMART" id="SM00871">
    <property type="entry name" value="AraC_E_bind"/>
    <property type="match status" value="1"/>
</dbReference>
<dbReference type="PROSITE" id="PS50937">
    <property type="entry name" value="HTH_MERR_2"/>
    <property type="match status" value="1"/>
</dbReference>
<keyword evidence="1" id="KW-0238">DNA-binding</keyword>
<dbReference type="Pfam" id="PF06445">
    <property type="entry name" value="GyrI-like"/>
    <property type="match status" value="1"/>
</dbReference>
<proteinExistence type="predicted"/>
<dbReference type="InterPro" id="IPR009061">
    <property type="entry name" value="DNA-bd_dom_put_sf"/>
</dbReference>
<dbReference type="InterPro" id="IPR000551">
    <property type="entry name" value="MerR-type_HTH_dom"/>
</dbReference>
<dbReference type="SUPFAM" id="SSF55136">
    <property type="entry name" value="Probable bacterial effector-binding domain"/>
    <property type="match status" value="1"/>
</dbReference>
<keyword evidence="2" id="KW-0175">Coiled coil</keyword>
<evidence type="ECO:0000313" key="4">
    <source>
        <dbReference type="EMBL" id="QHH88251.1"/>
    </source>
</evidence>
<dbReference type="PANTHER" id="PTHR30204:SF97">
    <property type="entry name" value="MERR FAMILY REGULATORY PROTEIN"/>
    <property type="match status" value="1"/>
</dbReference>
<gene>
    <name evidence="4" type="ORF">FPL01_04955</name>
</gene>
<dbReference type="Gene3D" id="3.20.80.10">
    <property type="entry name" value="Regulatory factor, effector binding domain"/>
    <property type="match status" value="1"/>
</dbReference>
<feature type="domain" description="HTH merR-type" evidence="3">
    <location>
        <begin position="1"/>
        <end position="71"/>
    </location>
</feature>
<evidence type="ECO:0000259" key="3">
    <source>
        <dbReference type="PROSITE" id="PS50937"/>
    </source>
</evidence>
<dbReference type="InterPro" id="IPR011256">
    <property type="entry name" value="Reg_factor_effector_dom_sf"/>
</dbReference>
<name>A0ABX6I0F5_9BACI</name>
<evidence type="ECO:0000256" key="1">
    <source>
        <dbReference type="ARBA" id="ARBA00023125"/>
    </source>
</evidence>
<dbReference type="InterPro" id="IPR047057">
    <property type="entry name" value="MerR_fam"/>
</dbReference>
<dbReference type="SMART" id="SM00422">
    <property type="entry name" value="HTH_MERR"/>
    <property type="match status" value="1"/>
</dbReference>
<organism evidence="4 5">
    <name type="scientific">Bacillus pacificus</name>
    <dbReference type="NCBI Taxonomy" id="2026187"/>
    <lineage>
        <taxon>Bacteria</taxon>
        <taxon>Bacillati</taxon>
        <taxon>Bacillota</taxon>
        <taxon>Bacilli</taxon>
        <taxon>Bacillales</taxon>
        <taxon>Bacillaceae</taxon>
        <taxon>Bacillus</taxon>
        <taxon>Bacillus cereus group</taxon>
    </lineage>
</organism>
<dbReference type="SUPFAM" id="SSF46955">
    <property type="entry name" value="Putative DNA-binding domain"/>
    <property type="match status" value="1"/>
</dbReference>
<accession>A0ABX6I0F5</accession>
<dbReference type="InterPro" id="IPR029442">
    <property type="entry name" value="GyrI-like"/>
</dbReference>
<keyword evidence="5" id="KW-1185">Reference proteome</keyword>
<dbReference type="Proteomes" id="UP000464796">
    <property type="component" value="Chromosome"/>
</dbReference>
<protein>
    <submittedName>
        <fullName evidence="4">MerR family transcriptional regulator</fullName>
    </submittedName>
</protein>
<evidence type="ECO:0000313" key="5">
    <source>
        <dbReference type="Proteomes" id="UP000464796"/>
    </source>
</evidence>
<dbReference type="EMBL" id="CP041979">
    <property type="protein sequence ID" value="QHH88251.1"/>
    <property type="molecule type" value="Genomic_DNA"/>
</dbReference>
<evidence type="ECO:0000256" key="2">
    <source>
        <dbReference type="SAM" id="Coils"/>
    </source>
</evidence>
<feature type="coiled-coil region" evidence="2">
    <location>
        <begin position="78"/>
        <end position="112"/>
    </location>
</feature>
<dbReference type="InterPro" id="IPR010499">
    <property type="entry name" value="AraC_E-bd"/>
</dbReference>
<reference evidence="4 5" key="1">
    <citation type="submission" date="2019-07" db="EMBL/GenBank/DDBJ databases">
        <authorList>
            <person name="Yu W.S."/>
            <person name="Cheong H.-M."/>
            <person name="Choi Y."/>
            <person name="Hwang K.J."/>
            <person name="Jung K."/>
            <person name="Lee S."/>
            <person name="Choi C."/>
        </authorList>
    </citation>
    <scope>NUCLEOTIDE SEQUENCE [LARGE SCALE GENOMIC DNA]</scope>
    <source>
        <strain evidence="4 5">NCCP 15909</strain>
    </source>
</reference>
<dbReference type="CDD" id="cd01107">
    <property type="entry name" value="HTH_BmrR"/>
    <property type="match status" value="1"/>
</dbReference>